<comment type="caution">
    <text evidence="1">The sequence shown here is derived from an EMBL/GenBank/DDBJ whole genome shotgun (WGS) entry which is preliminary data.</text>
</comment>
<feature type="non-terminal residue" evidence="1">
    <location>
        <position position="113"/>
    </location>
</feature>
<protein>
    <submittedName>
        <fullName evidence="1">Uncharacterized protein</fullName>
    </submittedName>
</protein>
<accession>A0A699YTN4</accession>
<dbReference type="Proteomes" id="UP000485058">
    <property type="component" value="Unassembled WGS sequence"/>
</dbReference>
<gene>
    <name evidence="1" type="ORF">HaLaN_01049</name>
</gene>
<name>A0A699YTN4_HAELA</name>
<proteinExistence type="predicted"/>
<dbReference type="EMBL" id="BLLF01000038">
    <property type="protein sequence ID" value="GFH06422.1"/>
    <property type="molecule type" value="Genomic_DNA"/>
</dbReference>
<reference evidence="1 2" key="1">
    <citation type="submission" date="2020-02" db="EMBL/GenBank/DDBJ databases">
        <title>Draft genome sequence of Haematococcus lacustris strain NIES-144.</title>
        <authorList>
            <person name="Morimoto D."/>
            <person name="Nakagawa S."/>
            <person name="Yoshida T."/>
            <person name="Sawayama S."/>
        </authorList>
    </citation>
    <scope>NUCLEOTIDE SEQUENCE [LARGE SCALE GENOMIC DNA]</scope>
    <source>
        <strain evidence="1 2">NIES-144</strain>
    </source>
</reference>
<evidence type="ECO:0000313" key="1">
    <source>
        <dbReference type="EMBL" id="GFH06422.1"/>
    </source>
</evidence>
<evidence type="ECO:0000313" key="2">
    <source>
        <dbReference type="Proteomes" id="UP000485058"/>
    </source>
</evidence>
<keyword evidence="2" id="KW-1185">Reference proteome</keyword>
<sequence>MEGKNLTPGNQNDAASQPRVCWVLWRLKSSHSNPCTFAHAGLAARDRRDRRGPGAPAHKICKVTAMLDPFVSSTVGLATLQCLTRCVCHCYVTFLDMLGPIPPARPPLACRAR</sequence>
<dbReference type="AlphaFoldDB" id="A0A699YTN4"/>
<organism evidence="1 2">
    <name type="scientific">Haematococcus lacustris</name>
    <name type="common">Green alga</name>
    <name type="synonym">Haematococcus pluvialis</name>
    <dbReference type="NCBI Taxonomy" id="44745"/>
    <lineage>
        <taxon>Eukaryota</taxon>
        <taxon>Viridiplantae</taxon>
        <taxon>Chlorophyta</taxon>
        <taxon>core chlorophytes</taxon>
        <taxon>Chlorophyceae</taxon>
        <taxon>CS clade</taxon>
        <taxon>Chlamydomonadales</taxon>
        <taxon>Haematococcaceae</taxon>
        <taxon>Haematococcus</taxon>
    </lineage>
</organism>